<dbReference type="Proteomes" id="UP001286456">
    <property type="component" value="Unassembled WGS sequence"/>
</dbReference>
<keyword evidence="2" id="KW-1185">Reference proteome</keyword>
<reference evidence="1" key="1">
    <citation type="journal article" date="2023" name="Mol. Phylogenet. Evol.">
        <title>Genome-scale phylogeny and comparative genomics of the fungal order Sordariales.</title>
        <authorList>
            <person name="Hensen N."/>
            <person name="Bonometti L."/>
            <person name="Westerberg I."/>
            <person name="Brannstrom I.O."/>
            <person name="Guillou S."/>
            <person name="Cros-Aarteil S."/>
            <person name="Calhoun S."/>
            <person name="Haridas S."/>
            <person name="Kuo A."/>
            <person name="Mondo S."/>
            <person name="Pangilinan J."/>
            <person name="Riley R."/>
            <person name="LaButti K."/>
            <person name="Andreopoulos B."/>
            <person name="Lipzen A."/>
            <person name="Chen C."/>
            <person name="Yan M."/>
            <person name="Daum C."/>
            <person name="Ng V."/>
            <person name="Clum A."/>
            <person name="Steindorff A."/>
            <person name="Ohm R.A."/>
            <person name="Martin F."/>
            <person name="Silar P."/>
            <person name="Natvig D.O."/>
            <person name="Lalanne C."/>
            <person name="Gautier V."/>
            <person name="Ament-Velasquez S.L."/>
            <person name="Kruys A."/>
            <person name="Hutchinson M.I."/>
            <person name="Powell A.J."/>
            <person name="Barry K."/>
            <person name="Miller A.N."/>
            <person name="Grigoriev I.V."/>
            <person name="Debuchy R."/>
            <person name="Gladieux P."/>
            <person name="Hiltunen Thoren M."/>
            <person name="Johannesson H."/>
        </authorList>
    </citation>
    <scope>NUCLEOTIDE SEQUENCE</scope>
    <source>
        <strain evidence="1">SMH4131-1</strain>
    </source>
</reference>
<dbReference type="AlphaFoldDB" id="A0AAE0J703"/>
<accession>A0AAE0J703</accession>
<dbReference type="EMBL" id="JAUEPO010000001">
    <property type="protein sequence ID" value="KAK3337690.1"/>
    <property type="molecule type" value="Genomic_DNA"/>
</dbReference>
<name>A0AAE0J703_9PEZI</name>
<sequence length="93" mass="10618">MSLNDDLSASQPNFIEGLQLREFEPFPVEKHIDGAILFEGNPDSITLPHRYSWGIESGWTRRHGTSEAAQRPRRSGSCLCEESRPFIYRVLRG</sequence>
<evidence type="ECO:0000313" key="1">
    <source>
        <dbReference type="EMBL" id="KAK3337690.1"/>
    </source>
</evidence>
<gene>
    <name evidence="1" type="ORF">B0T19DRAFT_413304</name>
</gene>
<proteinExistence type="predicted"/>
<evidence type="ECO:0000313" key="2">
    <source>
        <dbReference type="Proteomes" id="UP001286456"/>
    </source>
</evidence>
<reference evidence="1" key="2">
    <citation type="submission" date="2023-06" db="EMBL/GenBank/DDBJ databases">
        <authorList>
            <consortium name="Lawrence Berkeley National Laboratory"/>
            <person name="Haridas S."/>
            <person name="Hensen N."/>
            <person name="Bonometti L."/>
            <person name="Westerberg I."/>
            <person name="Brannstrom I.O."/>
            <person name="Guillou S."/>
            <person name="Cros-Aarteil S."/>
            <person name="Calhoun S."/>
            <person name="Kuo A."/>
            <person name="Mondo S."/>
            <person name="Pangilinan J."/>
            <person name="Riley R."/>
            <person name="Labutti K."/>
            <person name="Andreopoulos B."/>
            <person name="Lipzen A."/>
            <person name="Chen C."/>
            <person name="Yanf M."/>
            <person name="Daum C."/>
            <person name="Ng V."/>
            <person name="Clum A."/>
            <person name="Steindorff A."/>
            <person name="Ohm R."/>
            <person name="Martin F."/>
            <person name="Silar P."/>
            <person name="Natvig D."/>
            <person name="Lalanne C."/>
            <person name="Gautier V."/>
            <person name="Ament-Velasquez S.L."/>
            <person name="Kruys A."/>
            <person name="Hutchinson M.I."/>
            <person name="Powell A.J."/>
            <person name="Barry K."/>
            <person name="Miller A.N."/>
            <person name="Grigoriev I.V."/>
            <person name="Debuchy R."/>
            <person name="Gladieux P."/>
            <person name="Thoren M.H."/>
            <person name="Johannesson H."/>
        </authorList>
    </citation>
    <scope>NUCLEOTIDE SEQUENCE</scope>
    <source>
        <strain evidence="1">SMH4131-1</strain>
    </source>
</reference>
<protein>
    <submittedName>
        <fullName evidence="1">Uncharacterized protein</fullName>
    </submittedName>
</protein>
<organism evidence="1 2">
    <name type="scientific">Cercophora scortea</name>
    <dbReference type="NCBI Taxonomy" id="314031"/>
    <lineage>
        <taxon>Eukaryota</taxon>
        <taxon>Fungi</taxon>
        <taxon>Dikarya</taxon>
        <taxon>Ascomycota</taxon>
        <taxon>Pezizomycotina</taxon>
        <taxon>Sordariomycetes</taxon>
        <taxon>Sordariomycetidae</taxon>
        <taxon>Sordariales</taxon>
        <taxon>Lasiosphaeriaceae</taxon>
        <taxon>Cercophora</taxon>
    </lineage>
</organism>
<comment type="caution">
    <text evidence="1">The sequence shown here is derived from an EMBL/GenBank/DDBJ whole genome shotgun (WGS) entry which is preliminary data.</text>
</comment>